<dbReference type="Pfam" id="PF00293">
    <property type="entry name" value="NUDIX"/>
    <property type="match status" value="1"/>
</dbReference>
<reference evidence="3" key="1">
    <citation type="submission" date="2013-12" db="EMBL/GenBank/DDBJ databases">
        <authorList>
            <person name="Linke B."/>
        </authorList>
    </citation>
    <scope>NUCLEOTIDE SEQUENCE [LARGE SCALE GENOMIC DNA]</scope>
    <source>
        <strain evidence="3">CRIB-18</strain>
    </source>
</reference>
<evidence type="ECO:0000259" key="2">
    <source>
        <dbReference type="PROSITE" id="PS51462"/>
    </source>
</evidence>
<dbReference type="OrthoDB" id="9804563at2"/>
<evidence type="ECO:0000313" key="3">
    <source>
        <dbReference type="EMBL" id="CDR34233.1"/>
    </source>
</evidence>
<dbReference type="AlphaFoldDB" id="A0A090D2D2"/>
<evidence type="ECO:0000256" key="1">
    <source>
        <dbReference type="ARBA" id="ARBA00022801"/>
    </source>
</evidence>
<proteinExistence type="predicted"/>
<dbReference type="InterPro" id="IPR015797">
    <property type="entry name" value="NUDIX_hydrolase-like_dom_sf"/>
</dbReference>
<dbReference type="CDD" id="cd04664">
    <property type="entry name" value="NUDIX_DHNTPase_like"/>
    <property type="match status" value="1"/>
</dbReference>
<dbReference type="GO" id="GO:0006754">
    <property type="term" value="P:ATP biosynthetic process"/>
    <property type="evidence" value="ECO:0007669"/>
    <property type="project" value="TreeGrafter"/>
</dbReference>
<dbReference type="Gene3D" id="3.90.79.10">
    <property type="entry name" value="Nucleoside Triphosphate Pyrophosphohydrolase"/>
    <property type="match status" value="1"/>
</dbReference>
<keyword evidence="1 3" id="KW-0378">Hydrolase</keyword>
<reference evidence="3" key="2">
    <citation type="submission" date="2014-09" db="EMBL/GenBank/DDBJ databases">
        <title>Criblamydia sequanensis harbors a mega-plasmid encoding arsenite resistance.</title>
        <authorList>
            <person name="Bertelli C."/>
            <person name="Goesmann A."/>
            <person name="Greub G."/>
        </authorList>
    </citation>
    <scope>NUCLEOTIDE SEQUENCE [LARGE SCALE GENOMIC DNA]</scope>
    <source>
        <strain evidence="3">CRIB-18</strain>
    </source>
</reference>
<accession>A0A090D2D2</accession>
<comment type="caution">
    <text evidence="3">The sequence shown here is derived from an EMBL/GenBank/DDBJ whole genome shotgun (WGS) entry which is preliminary data.</text>
</comment>
<gene>
    <name evidence="3" type="ORF">CSEC_1414</name>
</gene>
<dbReference type="PANTHER" id="PTHR21340:SF0">
    <property type="entry name" value="BIS(5'-NUCLEOSYL)-TETRAPHOSPHATASE [ASYMMETRICAL]"/>
    <property type="match status" value="1"/>
</dbReference>
<dbReference type="EMBL" id="CCEJ010000007">
    <property type="protein sequence ID" value="CDR34233.1"/>
    <property type="molecule type" value="Genomic_DNA"/>
</dbReference>
<dbReference type="PANTHER" id="PTHR21340">
    <property type="entry name" value="DIADENOSINE 5,5-P1,P4-TETRAPHOSPHATE PYROPHOSPHOHYDROLASE MUTT"/>
    <property type="match status" value="1"/>
</dbReference>
<dbReference type="InterPro" id="IPR000086">
    <property type="entry name" value="NUDIX_hydrolase_dom"/>
</dbReference>
<dbReference type="eggNOG" id="COG0494">
    <property type="taxonomic scope" value="Bacteria"/>
</dbReference>
<protein>
    <submittedName>
        <fullName evidence="3">Nudix hydrolase</fullName>
    </submittedName>
</protein>
<sequence length="153" mass="17532">MDLNPYSIDARFALAVKPFYMVAYMVKIYDGKSYYLLLRRCGKHLGGNWQMISGGIKEGETAWQASLREINEENGITPDRLYSADALECFYEVSRDAIVMAPAFEAFVDTPSEITLSQSEHDAFIWVTHSEALNYLEFDNQKRIISHLETNFV</sequence>
<keyword evidence="4" id="KW-1185">Reference proteome</keyword>
<dbReference type="STRING" id="1437425.CSEC_1414"/>
<dbReference type="RefSeq" id="WP_053331882.1">
    <property type="nucleotide sequence ID" value="NZ_CCEJ010000007.1"/>
</dbReference>
<dbReference type="SUPFAM" id="SSF55811">
    <property type="entry name" value="Nudix"/>
    <property type="match status" value="1"/>
</dbReference>
<dbReference type="GO" id="GO:0004081">
    <property type="term" value="F:bis(5'-nucleosyl)-tetraphosphatase (asymmetrical) activity"/>
    <property type="evidence" value="ECO:0007669"/>
    <property type="project" value="TreeGrafter"/>
</dbReference>
<feature type="domain" description="Nudix hydrolase" evidence="2">
    <location>
        <begin position="19"/>
        <end position="151"/>
    </location>
</feature>
<organism evidence="3 4">
    <name type="scientific">Candidatus Criblamydia sequanensis CRIB-18</name>
    <dbReference type="NCBI Taxonomy" id="1437425"/>
    <lineage>
        <taxon>Bacteria</taxon>
        <taxon>Pseudomonadati</taxon>
        <taxon>Chlamydiota</taxon>
        <taxon>Chlamydiia</taxon>
        <taxon>Parachlamydiales</taxon>
        <taxon>Candidatus Criblamydiaceae</taxon>
        <taxon>Candidatus Criblamydia</taxon>
    </lineage>
</organism>
<dbReference type="InterPro" id="IPR051325">
    <property type="entry name" value="Nudix_hydrolase_domain"/>
</dbReference>
<dbReference type="GO" id="GO:0006167">
    <property type="term" value="P:AMP biosynthetic process"/>
    <property type="evidence" value="ECO:0007669"/>
    <property type="project" value="TreeGrafter"/>
</dbReference>
<dbReference type="Proteomes" id="UP000031552">
    <property type="component" value="Unassembled WGS sequence"/>
</dbReference>
<name>A0A090D2D2_9BACT</name>
<dbReference type="PROSITE" id="PS51462">
    <property type="entry name" value="NUDIX"/>
    <property type="match status" value="1"/>
</dbReference>
<evidence type="ECO:0000313" key="4">
    <source>
        <dbReference type="Proteomes" id="UP000031552"/>
    </source>
</evidence>